<dbReference type="FunFam" id="2.60.120.1440:FF:000001">
    <property type="entry name" value="Putative anti-sigma factor"/>
    <property type="match status" value="1"/>
</dbReference>
<organism evidence="4 6">
    <name type="scientific">Bacteroides faecis</name>
    <dbReference type="NCBI Taxonomy" id="674529"/>
    <lineage>
        <taxon>Bacteria</taxon>
        <taxon>Pseudomonadati</taxon>
        <taxon>Bacteroidota</taxon>
        <taxon>Bacteroidia</taxon>
        <taxon>Bacteroidales</taxon>
        <taxon>Bacteroidaceae</taxon>
        <taxon>Bacteroides</taxon>
    </lineage>
</organism>
<keyword evidence="7" id="KW-1185">Reference proteome</keyword>
<proteinExistence type="predicted"/>
<dbReference type="Gene3D" id="2.60.120.1440">
    <property type="match status" value="1"/>
</dbReference>
<reference evidence="5" key="2">
    <citation type="submission" date="2022-08" db="EMBL/GenBank/DDBJ databases">
        <title>Genome Sequencing of Bacteroides fragilis Group Isolates with Nanopore Technology.</title>
        <authorList>
            <person name="Tisza M.J."/>
            <person name="Smith D."/>
            <person name="Dekker J.P."/>
        </authorList>
    </citation>
    <scope>NUCLEOTIDE SEQUENCE</scope>
    <source>
        <strain evidence="5">BFG-527</strain>
    </source>
</reference>
<evidence type="ECO:0000313" key="4">
    <source>
        <dbReference type="EMBL" id="CUQ24571.1"/>
    </source>
</evidence>
<dbReference type="InterPro" id="IPR012373">
    <property type="entry name" value="Ferrdict_sens_TM"/>
</dbReference>
<evidence type="ECO:0000259" key="3">
    <source>
        <dbReference type="Pfam" id="PF16344"/>
    </source>
</evidence>
<dbReference type="InterPro" id="IPR006860">
    <property type="entry name" value="FecR"/>
</dbReference>
<evidence type="ECO:0000313" key="5">
    <source>
        <dbReference type="EMBL" id="UVQ75605.1"/>
    </source>
</evidence>
<feature type="domain" description="Protein FecR C-terminal" evidence="3">
    <location>
        <begin position="263"/>
        <end position="325"/>
    </location>
</feature>
<keyword evidence="1" id="KW-1133">Transmembrane helix</keyword>
<dbReference type="Pfam" id="PF04773">
    <property type="entry name" value="FecR"/>
    <property type="match status" value="1"/>
</dbReference>
<keyword evidence="1" id="KW-0812">Transmembrane</keyword>
<dbReference type="Gene3D" id="3.55.50.30">
    <property type="match status" value="1"/>
</dbReference>
<dbReference type="GO" id="GO:0016989">
    <property type="term" value="F:sigma factor antagonist activity"/>
    <property type="evidence" value="ECO:0007669"/>
    <property type="project" value="TreeGrafter"/>
</dbReference>
<gene>
    <name evidence="4" type="ORF">ERS852461_04699</name>
    <name evidence="5" type="ORF">NXY30_04165</name>
</gene>
<accession>A0A3E5G4D2</accession>
<dbReference type="EMBL" id="CZAE01000032">
    <property type="protein sequence ID" value="CUQ24571.1"/>
    <property type="molecule type" value="Genomic_DNA"/>
</dbReference>
<dbReference type="PIRSF" id="PIRSF018266">
    <property type="entry name" value="FecR"/>
    <property type="match status" value="1"/>
</dbReference>
<protein>
    <submittedName>
        <fullName evidence="5">DUF4974 domain-containing protein</fullName>
    </submittedName>
    <submittedName>
        <fullName evidence="4">Fe2+-dicitrate sensor, membrane component</fullName>
    </submittedName>
</protein>
<dbReference type="PANTHER" id="PTHR30273:SF2">
    <property type="entry name" value="PROTEIN FECR"/>
    <property type="match status" value="1"/>
</dbReference>
<evidence type="ECO:0000313" key="6">
    <source>
        <dbReference type="Proteomes" id="UP000095606"/>
    </source>
</evidence>
<feature type="transmembrane region" description="Helical" evidence="1">
    <location>
        <begin position="95"/>
        <end position="112"/>
    </location>
</feature>
<dbReference type="AlphaFoldDB" id="A0A174UUN3"/>
<reference evidence="4 6" key="1">
    <citation type="submission" date="2015-09" db="EMBL/GenBank/DDBJ databases">
        <authorList>
            <consortium name="Pathogen Informatics"/>
        </authorList>
    </citation>
    <scope>NUCLEOTIDE SEQUENCE [LARGE SCALE GENOMIC DNA]</scope>
    <source>
        <strain evidence="4 6">2789STDY5834846</strain>
    </source>
</reference>
<dbReference type="GeneID" id="69587846"/>
<dbReference type="InterPro" id="IPR032508">
    <property type="entry name" value="FecR_C"/>
</dbReference>
<name>A0A174UUN3_9BACE</name>
<evidence type="ECO:0000256" key="1">
    <source>
        <dbReference type="SAM" id="Phobius"/>
    </source>
</evidence>
<dbReference type="EMBL" id="CP103141">
    <property type="protein sequence ID" value="UVQ75605.1"/>
    <property type="molecule type" value="Genomic_DNA"/>
</dbReference>
<accession>A0A174UUN3</accession>
<dbReference type="RefSeq" id="WP_055271487.1">
    <property type="nucleotide sequence ID" value="NZ_CABMFH010000033.1"/>
</dbReference>
<sequence>MPDKNINIDTDVILKYLEKTASPEEIRQLREWIALSEENADYFQEIRNIWEVATPAVDPEKIDTGKALAQVKSRIHATSQVPAKKTRFITYCQRIAAILLLPAIIAIVALMMKKDHQEPLIAYNEVTAPYGMVSSLTLPDSSKVWLNAGSTLKYPTAFTSNVREVEMSGEAYFEVHADKEHPFIVNTGDLKVTATGTAFNICSFAKAQEEVITLVTGKVAVSQENNIKHLLPGQQLNYQRASKSMEITDIDTYKYISWKDGILAFRDDPLKSIFNRLEQVYQVRFILKDTSINQFTYRATFKGETLDEILDYMGMSIPITFRTTETEKEGNDSINVRTIEVYKN</sequence>
<evidence type="ECO:0000259" key="2">
    <source>
        <dbReference type="Pfam" id="PF04773"/>
    </source>
</evidence>
<feature type="domain" description="FecR protein" evidence="2">
    <location>
        <begin position="134"/>
        <end position="219"/>
    </location>
</feature>
<evidence type="ECO:0000313" key="7">
    <source>
        <dbReference type="Proteomes" id="UP001060104"/>
    </source>
</evidence>
<keyword evidence="1" id="KW-0472">Membrane</keyword>
<dbReference type="Proteomes" id="UP001060104">
    <property type="component" value="Chromosome"/>
</dbReference>
<dbReference type="Pfam" id="PF16344">
    <property type="entry name" value="FecR_C"/>
    <property type="match status" value="1"/>
</dbReference>
<dbReference type="PANTHER" id="PTHR30273">
    <property type="entry name" value="PERIPLASMIC SIGNAL SENSOR AND SIGMA FACTOR ACTIVATOR FECR-RELATED"/>
    <property type="match status" value="1"/>
</dbReference>
<dbReference type="Proteomes" id="UP000095606">
    <property type="component" value="Unassembled WGS sequence"/>
</dbReference>